<dbReference type="EMBL" id="KN832985">
    <property type="protein sequence ID" value="KIM85155.1"/>
    <property type="molecule type" value="Genomic_DNA"/>
</dbReference>
<reference evidence="2 3" key="1">
    <citation type="submission" date="2014-04" db="EMBL/GenBank/DDBJ databases">
        <authorList>
            <consortium name="DOE Joint Genome Institute"/>
            <person name="Kuo A."/>
            <person name="Tarkka M."/>
            <person name="Buscot F."/>
            <person name="Kohler A."/>
            <person name="Nagy L.G."/>
            <person name="Floudas D."/>
            <person name="Copeland A."/>
            <person name="Barry K.W."/>
            <person name="Cichocki N."/>
            <person name="Veneault-Fourrey C."/>
            <person name="LaButti K."/>
            <person name="Lindquist E.A."/>
            <person name="Lipzen A."/>
            <person name="Lundell T."/>
            <person name="Morin E."/>
            <person name="Murat C."/>
            <person name="Sun H."/>
            <person name="Tunlid A."/>
            <person name="Henrissat B."/>
            <person name="Grigoriev I.V."/>
            <person name="Hibbett D.S."/>
            <person name="Martin F."/>
            <person name="Nordberg H.P."/>
            <person name="Cantor M.N."/>
            <person name="Hua S.X."/>
        </authorList>
    </citation>
    <scope>NUCLEOTIDE SEQUENCE [LARGE SCALE GENOMIC DNA]</scope>
    <source>
        <strain evidence="2 3">F 1598</strain>
    </source>
</reference>
<protein>
    <recommendedName>
        <fullName evidence="1">KARI C-terminal knotted domain-containing protein</fullName>
    </recommendedName>
</protein>
<dbReference type="GO" id="GO:0004455">
    <property type="term" value="F:ketol-acid reductoisomerase activity"/>
    <property type="evidence" value="ECO:0007669"/>
    <property type="project" value="InterPro"/>
</dbReference>
<sequence length="115" mass="12603">MIGTSVPRFARSIKRAKDFLASCLLNKIDHGPSANPLAFSRAIGARARAIPSAREETAMDLFAEQALWPNIIMLFREGFSVLKEVGCSNDALCHEIRISKESAEIFDCAAEDGFT</sequence>
<organism evidence="2 3">
    <name type="scientific">Piloderma croceum (strain F 1598)</name>
    <dbReference type="NCBI Taxonomy" id="765440"/>
    <lineage>
        <taxon>Eukaryota</taxon>
        <taxon>Fungi</taxon>
        <taxon>Dikarya</taxon>
        <taxon>Basidiomycota</taxon>
        <taxon>Agaricomycotina</taxon>
        <taxon>Agaricomycetes</taxon>
        <taxon>Agaricomycetidae</taxon>
        <taxon>Atheliales</taxon>
        <taxon>Atheliaceae</taxon>
        <taxon>Piloderma</taxon>
    </lineage>
</organism>
<proteinExistence type="predicted"/>
<gene>
    <name evidence="2" type="ORF">PILCRDRAFT_817145</name>
</gene>
<evidence type="ECO:0000313" key="3">
    <source>
        <dbReference type="Proteomes" id="UP000054166"/>
    </source>
</evidence>
<dbReference type="Gene3D" id="6.10.240.10">
    <property type="match status" value="1"/>
</dbReference>
<dbReference type="AlphaFoldDB" id="A0A0C3FM80"/>
<evidence type="ECO:0000313" key="2">
    <source>
        <dbReference type="EMBL" id="KIM85155.1"/>
    </source>
</evidence>
<dbReference type="Pfam" id="PF01450">
    <property type="entry name" value="KARI_C"/>
    <property type="match status" value="1"/>
</dbReference>
<dbReference type="InterPro" id="IPR000506">
    <property type="entry name" value="KARI_C"/>
</dbReference>
<evidence type="ECO:0000259" key="1">
    <source>
        <dbReference type="Pfam" id="PF01450"/>
    </source>
</evidence>
<name>A0A0C3FM80_PILCF</name>
<dbReference type="HOGENOM" id="CLU_2109903_0_0_1"/>
<reference evidence="3" key="2">
    <citation type="submission" date="2015-01" db="EMBL/GenBank/DDBJ databases">
        <title>Evolutionary Origins and Diversification of the Mycorrhizal Mutualists.</title>
        <authorList>
            <consortium name="DOE Joint Genome Institute"/>
            <consortium name="Mycorrhizal Genomics Consortium"/>
            <person name="Kohler A."/>
            <person name="Kuo A."/>
            <person name="Nagy L.G."/>
            <person name="Floudas D."/>
            <person name="Copeland A."/>
            <person name="Barry K.W."/>
            <person name="Cichocki N."/>
            <person name="Veneault-Fourrey C."/>
            <person name="LaButti K."/>
            <person name="Lindquist E.A."/>
            <person name="Lipzen A."/>
            <person name="Lundell T."/>
            <person name="Morin E."/>
            <person name="Murat C."/>
            <person name="Riley R."/>
            <person name="Ohm R."/>
            <person name="Sun H."/>
            <person name="Tunlid A."/>
            <person name="Henrissat B."/>
            <person name="Grigoriev I.V."/>
            <person name="Hibbett D.S."/>
            <person name="Martin F."/>
        </authorList>
    </citation>
    <scope>NUCLEOTIDE SEQUENCE [LARGE SCALE GENOMIC DNA]</scope>
    <source>
        <strain evidence="3">F 1598</strain>
    </source>
</reference>
<dbReference type="OrthoDB" id="5411533at2759"/>
<dbReference type="Proteomes" id="UP000054166">
    <property type="component" value="Unassembled WGS sequence"/>
</dbReference>
<accession>A0A0C3FM80</accession>
<dbReference type="InParanoid" id="A0A0C3FM80"/>
<dbReference type="STRING" id="765440.A0A0C3FM80"/>
<dbReference type="GO" id="GO:0009082">
    <property type="term" value="P:branched-chain amino acid biosynthetic process"/>
    <property type="evidence" value="ECO:0007669"/>
    <property type="project" value="InterPro"/>
</dbReference>
<feature type="domain" description="KARI C-terminal knotted" evidence="1">
    <location>
        <begin position="54"/>
        <end position="114"/>
    </location>
</feature>
<keyword evidence="3" id="KW-1185">Reference proteome</keyword>